<reference evidence="2 5" key="4">
    <citation type="journal article" date="2020" name="Nature">
        <title>Six reference-quality genomes reveal evolution of bat adaptations.</title>
        <authorList>
            <person name="Jebb D."/>
            <person name="Huang Z."/>
            <person name="Pippel M."/>
            <person name="Hughes G.M."/>
            <person name="Lavrichenko K."/>
            <person name="Devanna P."/>
            <person name="Winkler S."/>
            <person name="Jermiin L.S."/>
            <person name="Skirmuntt E.C."/>
            <person name="Katzourakis A."/>
            <person name="Burkitt-Gray L."/>
            <person name="Ray D.A."/>
            <person name="Sullivan K.A.M."/>
            <person name="Roscito J.G."/>
            <person name="Kirilenko B.M."/>
            <person name="Davalos L.M."/>
            <person name="Corthals A.P."/>
            <person name="Power M.L."/>
            <person name="Jones G."/>
            <person name="Ransome R.D."/>
            <person name="Dechmann D.K.N."/>
            <person name="Locatelli A.G."/>
            <person name="Puechmaille S.J."/>
            <person name="Fedrigo O."/>
            <person name="Jarvis E.D."/>
            <person name="Hiller M."/>
            <person name="Vernes S.C."/>
            <person name="Myers E.W."/>
            <person name="Teeling E.C."/>
        </authorList>
    </citation>
    <scope>NUCLEOTIDE SEQUENCE [LARGE SCALE GENOMIC DNA]</scope>
    <source>
        <strain evidence="2">MRhiFer1</strain>
        <tissue evidence="2">Lung</tissue>
    </source>
</reference>
<dbReference type="GO" id="GO:0005789">
    <property type="term" value="C:endoplasmic reticulum membrane"/>
    <property type="evidence" value="ECO:0007669"/>
    <property type="project" value="Ensembl"/>
</dbReference>
<dbReference type="EMBL" id="JACAGC010000020">
    <property type="protein sequence ID" value="KAF6299978.1"/>
    <property type="molecule type" value="Genomic_DNA"/>
</dbReference>
<dbReference type="AlphaFoldDB" id="A0A671FMG5"/>
<dbReference type="Proteomes" id="UP000472240">
    <property type="component" value="Chromosome 21"/>
</dbReference>
<dbReference type="GeneTree" id="ENSGT00940000164189"/>
<organism evidence="3 4">
    <name type="scientific">Rhinolophus ferrumequinum</name>
    <name type="common">Greater horseshoe bat</name>
    <dbReference type="NCBI Taxonomy" id="59479"/>
    <lineage>
        <taxon>Eukaryota</taxon>
        <taxon>Metazoa</taxon>
        <taxon>Chordata</taxon>
        <taxon>Craniata</taxon>
        <taxon>Vertebrata</taxon>
        <taxon>Euteleostomi</taxon>
        <taxon>Mammalia</taxon>
        <taxon>Eutheria</taxon>
        <taxon>Laurasiatheria</taxon>
        <taxon>Chiroptera</taxon>
        <taxon>Yinpterochiroptera</taxon>
        <taxon>Rhinolophoidea</taxon>
        <taxon>Rhinolophidae</taxon>
        <taxon>Rhinolophinae</taxon>
        <taxon>Rhinolophus</taxon>
    </lineage>
</organism>
<evidence type="ECO:0000313" key="4">
    <source>
        <dbReference type="Proteomes" id="UP000472240"/>
    </source>
</evidence>
<evidence type="ECO:0000256" key="1">
    <source>
        <dbReference type="SAM" id="Phobius"/>
    </source>
</evidence>
<feature type="transmembrane region" description="Helical" evidence="1">
    <location>
        <begin position="15"/>
        <end position="40"/>
    </location>
</feature>
<reference evidence="3 4" key="3">
    <citation type="submission" date="2018-12" db="EMBL/GenBank/DDBJ databases">
        <title>G10K-VGP greater horseshoe bat female genome, primary haplotype.</title>
        <authorList>
            <person name="Teeling E."/>
            <person name="Myers G."/>
            <person name="Vernes S."/>
            <person name="Pippel M."/>
            <person name="Winkler S."/>
            <person name="Fedrigo O."/>
            <person name="Rhie A."/>
            <person name="Koren S."/>
            <person name="Phillippy A."/>
            <person name="Lewin H."/>
            <person name="Damas J."/>
            <person name="Howe K."/>
            <person name="Mountcastle J."/>
            <person name="Jarvis E.D."/>
        </authorList>
    </citation>
    <scope>NUCLEOTIDE SEQUENCE [LARGE SCALE GENOMIC DNA]</scope>
</reference>
<keyword evidence="4" id="KW-1185">Reference proteome</keyword>
<gene>
    <name evidence="3" type="primary">TMEM238L</name>
    <name evidence="2" type="ORF">mRhiFer1_017174</name>
</gene>
<dbReference type="OMA" id="LLFWIIW"/>
<dbReference type="Proteomes" id="UP000585614">
    <property type="component" value="Unassembled WGS sequence"/>
</dbReference>
<reference evidence="3 4" key="1">
    <citation type="journal article" date="2015" name="Annu Rev Anim Biosci">
        <title>The Genome 10K Project: a way forward.</title>
        <authorList>
            <person name="Koepfli K.P."/>
            <person name="Paten B."/>
            <person name="O'Brien S.J."/>
            <person name="Koepfli K.P."/>
            <person name="Paten B."/>
            <person name="Antunes A."/>
            <person name="Belov K."/>
            <person name="Bustamante C."/>
            <person name="Castoe T.A."/>
            <person name="Clawson H."/>
            <person name="Crawford A.J."/>
            <person name="Diekhans M."/>
            <person name="Distel D."/>
            <person name="Durbin R."/>
            <person name="Earl D."/>
            <person name="Fujita M.K."/>
            <person name="Gamble T."/>
            <person name="Georges A."/>
            <person name="Gemmell N."/>
            <person name="Gilbert M.T."/>
            <person name="Graves J.M."/>
            <person name="Green R.E."/>
            <person name="Hickey G."/>
            <person name="Jarvis E.D."/>
            <person name="Johnson W."/>
            <person name="Komissarov A."/>
            <person name="Korf I."/>
            <person name="Kuhn R."/>
            <person name="Larkin D.M."/>
            <person name="Lewin H."/>
            <person name="Lopez J.V."/>
            <person name="Ma J."/>
            <person name="Marques-Bonet T."/>
            <person name="Miller W."/>
            <person name="Murphy R."/>
            <person name="Pevzner P."/>
            <person name="Shapiro B."/>
            <person name="Steiner C."/>
            <person name="Tamazian G."/>
            <person name="Venkatesh B."/>
            <person name="Wang J."/>
            <person name="Wayne R."/>
            <person name="Wiley E."/>
            <person name="Yang H."/>
            <person name="Zhang G."/>
            <person name="Haussler D."/>
            <person name="Ryder O."/>
            <person name="O'Brien S.J."/>
        </authorList>
    </citation>
    <scope>NUCLEOTIDE SEQUENCE</scope>
</reference>
<keyword evidence="1" id="KW-1133">Transmembrane helix</keyword>
<dbReference type="PANTHER" id="PTHR28613">
    <property type="entry name" value="SI:CH211-232M10.4-RELATED"/>
    <property type="match status" value="1"/>
</dbReference>
<evidence type="ECO:0000313" key="5">
    <source>
        <dbReference type="Proteomes" id="UP000585614"/>
    </source>
</evidence>
<sequence length="79" mass="8938">MLLGRPWGRCNPGRCACLLILALLIDAVGLVLLLVGIFASLDYWDFFVYTGALILAFSLLFWITWYSLNIELSLEKLDL</sequence>
<dbReference type="PANTHER" id="PTHR28613:SF2">
    <property type="entry name" value="TRANSMEMBRANE PROTEIN 238-LIKE"/>
    <property type="match status" value="1"/>
</dbReference>
<evidence type="ECO:0000313" key="3">
    <source>
        <dbReference type="Ensembl" id="ENSRFEP00010026750.1"/>
    </source>
</evidence>
<proteinExistence type="predicted"/>
<name>A0A671FMG5_RHIFE</name>
<dbReference type="Ensembl" id="ENSRFET00010029065.1">
    <property type="protein sequence ID" value="ENSRFEP00010026750.1"/>
    <property type="gene ID" value="ENSRFEG00010017800.1"/>
</dbReference>
<evidence type="ECO:0000313" key="2">
    <source>
        <dbReference type="EMBL" id="KAF6299978.1"/>
    </source>
</evidence>
<dbReference type="Pfam" id="PF15125">
    <property type="entry name" value="TMEM238"/>
    <property type="match status" value="1"/>
</dbReference>
<protein>
    <submittedName>
        <fullName evidence="2 3">Transmembrane protein 238 like</fullName>
    </submittedName>
</protein>
<reference evidence="3 4" key="2">
    <citation type="journal article" date="2018" name="Annu Rev Anim Biosci">
        <title>Bat Biology, Genomes, and the Bat1K Project: To Generate Chromosome-Level Genomes for All Living Bat Species.</title>
        <authorList>
            <person name="Teeling E.C."/>
            <person name="Vernes S.C."/>
            <person name="Davalos L.M."/>
            <person name="Ray D.A."/>
            <person name="Gilbert M.T.P."/>
            <person name="Myers E."/>
        </authorList>
    </citation>
    <scope>NUCLEOTIDE SEQUENCE</scope>
</reference>
<keyword evidence="1" id="KW-0472">Membrane</keyword>
<dbReference type="InterPro" id="IPR029365">
    <property type="entry name" value="TMEM238"/>
</dbReference>
<accession>A0A671FMG5</accession>
<keyword evidence="1 2" id="KW-0812">Transmembrane</keyword>
<dbReference type="GO" id="GO:0070059">
    <property type="term" value="P:intrinsic apoptotic signaling pathway in response to endoplasmic reticulum stress"/>
    <property type="evidence" value="ECO:0007669"/>
    <property type="project" value="Ensembl"/>
</dbReference>
<feature type="transmembrane region" description="Helical" evidence="1">
    <location>
        <begin position="46"/>
        <end position="68"/>
    </location>
</feature>
<reference evidence="3" key="5">
    <citation type="submission" date="2025-05" db="UniProtKB">
        <authorList>
            <consortium name="Ensembl"/>
        </authorList>
    </citation>
    <scope>IDENTIFICATION</scope>
</reference>